<feature type="transmembrane region" description="Helical" evidence="7">
    <location>
        <begin position="332"/>
        <end position="354"/>
    </location>
</feature>
<feature type="domain" description="ABC-type uncharacterised transport system" evidence="8">
    <location>
        <begin position="510"/>
        <end position="824"/>
    </location>
</feature>
<feature type="transmembrane region" description="Helical" evidence="7">
    <location>
        <begin position="137"/>
        <end position="156"/>
    </location>
</feature>
<evidence type="ECO:0000256" key="6">
    <source>
        <dbReference type="SAM" id="Coils"/>
    </source>
</evidence>
<feature type="transmembrane region" description="Helical" evidence="7">
    <location>
        <begin position="177"/>
        <end position="195"/>
    </location>
</feature>
<proteinExistence type="predicted"/>
<feature type="transmembrane region" description="Helical" evidence="7">
    <location>
        <begin position="300"/>
        <end position="320"/>
    </location>
</feature>
<dbReference type="InterPro" id="IPR025699">
    <property type="entry name" value="ABC2_memb-like"/>
</dbReference>
<comment type="subcellular location">
    <subcellularLocation>
        <location evidence="1">Cell membrane</location>
        <topology evidence="1">Multi-pass membrane protein</topology>
    </subcellularLocation>
</comment>
<keyword evidence="3 7" id="KW-0812">Transmembrane</keyword>
<sequence>MKSLGQLPDLFTKATLFTDATLLTEDSDRVCDSSPLNPAPQPLFSSTTMALNNVSMALISLLTKDAIFLLILLMVVSLLARTKQAAFAVMKRNFIGYFSNPTGYVFLCIFVFLTSVAAFWPYEFFNSNLATLDQLNYWFPVIMLVFIPAITMSIWAEEKRQGTDELLLTLPADDFDIVIGKYMSAAAIFTASLLFSQLSTFTTLAILTEGSLDTGLIFTTYLGYWFVGLAMIAIGMIASFLTGNLTVGFILGALFNAPLAFASLADSVSPSQRVAEWVRDSGIARPFDDFGRGVISSSSIIYFILVAAVALYVCMVLIGRRHWTGGKDGNSMAWHYVARAIALVIFTVGAVMLFRSKDVVRADMTEGKVSSLADATKTLIRELDDDRPIVIDAFISKEVPELYAKTRYELVNLLKEFRSEAAKNGRTIEVNLYDGIDLFSEDAALAADRFGIEPVTRMFREKGAYTQKQLILGAAFRSGLEKVTVPIFEYGIPVEYELVRSINTVARGSRKRLGVVATDARLMGGTVMNGMSMQRVEKHPLIDELAKQYEVEEVDLSGPVTPGMYDALLAVQPSSLAPQQFDRLTAAIEAGVPTAIFEDPRPIGANYVTATGDPKQSPGGMFGGGGGPSPKGDIRKIWDVLELNVPGQAAMQGMFNPELVWQQHNPYPNLETANELWLFIDEQARGVQPGEALSDANPITDGLRQVLAILGGAVYAKKDATLKHTALLSTGPLSGTLPAQTVGQVMTGQTTLAQEIQGVNPNVPIAMAIEADTSAEGSEEATGVKAVYVADMDIILPEFLLIRADPDQISDMRFQFQNVTFALNVIDWLTGDTSFIDVRNHEPIYASLRMIDSVKEEAASLVRKRSREFQTQYDETIREAQEKIDQELQSLREEIEELQKDRENGSVPQSVLREKLTAFQIKQANQQRNLDVQQAKLQNEREQKIQDVRREAEQEVTAIQNQVKTAAVALPCIPPLIVGIMVFASRRLRERENISKSRLK</sequence>
<feature type="coiled-coil region" evidence="6">
    <location>
        <begin position="877"/>
        <end position="969"/>
    </location>
</feature>
<evidence type="ECO:0000313" key="11">
    <source>
        <dbReference type="Proteomes" id="UP001430306"/>
    </source>
</evidence>
<feature type="transmembrane region" description="Helical" evidence="7">
    <location>
        <begin position="101"/>
        <end position="122"/>
    </location>
</feature>
<keyword evidence="4 7" id="KW-1133">Transmembrane helix</keyword>
<feature type="domain" description="DUF7088" evidence="9">
    <location>
        <begin position="367"/>
        <end position="476"/>
    </location>
</feature>
<dbReference type="PANTHER" id="PTHR30294:SF29">
    <property type="entry name" value="MULTIDRUG ABC TRANSPORTER PERMEASE YBHS-RELATED"/>
    <property type="match status" value="1"/>
</dbReference>
<dbReference type="PANTHER" id="PTHR30294">
    <property type="entry name" value="MEMBRANE COMPONENT OF ABC TRANSPORTER YHHJ-RELATED"/>
    <property type="match status" value="1"/>
</dbReference>
<evidence type="ECO:0000259" key="8">
    <source>
        <dbReference type="Pfam" id="PF09822"/>
    </source>
</evidence>
<dbReference type="Pfam" id="PF09822">
    <property type="entry name" value="ABC_transp_aux"/>
    <property type="match status" value="1"/>
</dbReference>
<evidence type="ECO:0000256" key="3">
    <source>
        <dbReference type="ARBA" id="ARBA00022692"/>
    </source>
</evidence>
<evidence type="ECO:0000256" key="7">
    <source>
        <dbReference type="SAM" id="Phobius"/>
    </source>
</evidence>
<keyword evidence="5 7" id="KW-0472">Membrane</keyword>
<feature type="transmembrane region" description="Helical" evidence="7">
    <location>
        <begin position="215"/>
        <end position="238"/>
    </location>
</feature>
<dbReference type="Proteomes" id="UP001430306">
    <property type="component" value="Unassembled WGS sequence"/>
</dbReference>
<keyword evidence="6" id="KW-0175">Coiled coil</keyword>
<evidence type="ECO:0000313" key="10">
    <source>
        <dbReference type="EMBL" id="MCC9643115.1"/>
    </source>
</evidence>
<gene>
    <name evidence="10" type="ORF">LOC71_12585</name>
</gene>
<keyword evidence="11" id="KW-1185">Reference proteome</keyword>
<evidence type="ECO:0000256" key="2">
    <source>
        <dbReference type="ARBA" id="ARBA00022475"/>
    </source>
</evidence>
<evidence type="ECO:0000256" key="4">
    <source>
        <dbReference type="ARBA" id="ARBA00022989"/>
    </source>
</evidence>
<reference evidence="10" key="1">
    <citation type="submission" date="2021-11" db="EMBL/GenBank/DDBJ databases">
        <title>Genome sequence.</title>
        <authorList>
            <person name="Sun Q."/>
        </authorList>
    </citation>
    <scope>NUCLEOTIDE SEQUENCE</scope>
    <source>
        <strain evidence="10">JC740</strain>
    </source>
</reference>
<dbReference type="EMBL" id="JAJKFW010000023">
    <property type="protein sequence ID" value="MCC9643115.1"/>
    <property type="molecule type" value="Genomic_DNA"/>
</dbReference>
<protein>
    <submittedName>
        <fullName evidence="10">Gldg family protein</fullName>
    </submittedName>
</protein>
<feature type="transmembrane region" description="Helical" evidence="7">
    <location>
        <begin position="245"/>
        <end position="265"/>
    </location>
</feature>
<dbReference type="InterPro" id="IPR019196">
    <property type="entry name" value="ABC_transp_unknown"/>
</dbReference>
<evidence type="ECO:0000256" key="1">
    <source>
        <dbReference type="ARBA" id="ARBA00004651"/>
    </source>
</evidence>
<evidence type="ECO:0000256" key="5">
    <source>
        <dbReference type="ARBA" id="ARBA00023136"/>
    </source>
</evidence>
<dbReference type="InterPro" id="IPR051449">
    <property type="entry name" value="ABC-2_transporter_component"/>
</dbReference>
<accession>A0ABS8NHS2</accession>
<comment type="caution">
    <text evidence="10">The sequence shown here is derived from an EMBL/GenBank/DDBJ whole genome shotgun (WGS) entry which is preliminary data.</text>
</comment>
<evidence type="ECO:0000259" key="9">
    <source>
        <dbReference type="Pfam" id="PF23357"/>
    </source>
</evidence>
<name>A0ABS8NHS2_9BACT</name>
<dbReference type="InterPro" id="IPR055396">
    <property type="entry name" value="DUF7088"/>
</dbReference>
<dbReference type="Pfam" id="PF13346">
    <property type="entry name" value="ABC2_membrane_5"/>
    <property type="match status" value="1"/>
</dbReference>
<dbReference type="Pfam" id="PF23357">
    <property type="entry name" value="DUF7088"/>
    <property type="match status" value="1"/>
</dbReference>
<keyword evidence="2" id="KW-1003">Cell membrane</keyword>
<feature type="transmembrane region" description="Helical" evidence="7">
    <location>
        <begin position="54"/>
        <end position="80"/>
    </location>
</feature>
<organism evidence="10 11">
    <name type="scientific">Rhodopirellula halodulae</name>
    <dbReference type="NCBI Taxonomy" id="2894198"/>
    <lineage>
        <taxon>Bacteria</taxon>
        <taxon>Pseudomonadati</taxon>
        <taxon>Planctomycetota</taxon>
        <taxon>Planctomycetia</taxon>
        <taxon>Pirellulales</taxon>
        <taxon>Pirellulaceae</taxon>
        <taxon>Rhodopirellula</taxon>
    </lineage>
</organism>